<keyword evidence="9 10" id="KW-0472">Membrane</keyword>
<dbReference type="AlphaFoldDB" id="R4YL55"/>
<keyword evidence="10" id="KW-0997">Cell inner membrane</keyword>
<evidence type="ECO:0000256" key="10">
    <source>
        <dbReference type="RuleBase" id="RU364125"/>
    </source>
</evidence>
<accession>R4YL55</accession>
<keyword evidence="11" id="KW-0282">Flagellum</keyword>
<keyword evidence="6 10" id="KW-0812">Transmembrane</keyword>
<keyword evidence="4" id="KW-1003">Cell membrane</keyword>
<dbReference type="Proteomes" id="UP000032749">
    <property type="component" value="Chromosome"/>
</dbReference>
<dbReference type="STRING" id="698738.OLEAN_C12300"/>
<comment type="function">
    <text evidence="1 10">Controls the rotational direction of flagella during chemotaxis.</text>
</comment>
<name>R4YL55_OLEAN</name>
<evidence type="ECO:0000256" key="5">
    <source>
        <dbReference type="ARBA" id="ARBA00022500"/>
    </source>
</evidence>
<dbReference type="PATRIC" id="fig|698738.3.peg.1276"/>
<organism evidence="11 12">
    <name type="scientific">Oleispira antarctica RB-8</name>
    <dbReference type="NCBI Taxonomy" id="698738"/>
    <lineage>
        <taxon>Bacteria</taxon>
        <taxon>Pseudomonadati</taxon>
        <taxon>Pseudomonadota</taxon>
        <taxon>Gammaproteobacteria</taxon>
        <taxon>Oceanospirillales</taxon>
        <taxon>Oceanospirillaceae</taxon>
        <taxon>Oleispira</taxon>
    </lineage>
</organism>
<evidence type="ECO:0000256" key="8">
    <source>
        <dbReference type="ARBA" id="ARBA00022989"/>
    </source>
</evidence>
<sequence length="175" mass="19403">MAEEQDLTLDQDSTEEKGGGKKKLIIIVVAIVLLLAIAVGVTIFMMSGDSENGDEAADGETGEVAEEVISPAQYIKMKPRFIVNFNVGTRQRFLQTSIEIMTRSQDVADAIELHNPMLRNEIVRILSEQDFKHLRTPEGRGELKTILQDQLVAVLKAEADIEGIEAVLFTDFVMQ</sequence>
<evidence type="ECO:0000256" key="1">
    <source>
        <dbReference type="ARBA" id="ARBA00002254"/>
    </source>
</evidence>
<dbReference type="EMBL" id="FO203512">
    <property type="protein sequence ID" value="CCK75406.1"/>
    <property type="molecule type" value="Genomic_DNA"/>
</dbReference>
<keyword evidence="12" id="KW-1185">Reference proteome</keyword>
<comment type="subcellular location">
    <subcellularLocation>
        <location evidence="10">Cell inner membrane</location>
    </subcellularLocation>
    <subcellularLocation>
        <location evidence="2">Cell membrane</location>
        <topology evidence="2">Single-pass membrane protein</topology>
    </subcellularLocation>
</comment>
<keyword evidence="5 10" id="KW-0145">Chemotaxis</keyword>
<dbReference type="GO" id="GO:0006935">
    <property type="term" value="P:chemotaxis"/>
    <property type="evidence" value="ECO:0007669"/>
    <property type="project" value="UniProtKB-KW"/>
</dbReference>
<evidence type="ECO:0000313" key="12">
    <source>
        <dbReference type="Proteomes" id="UP000032749"/>
    </source>
</evidence>
<dbReference type="PANTHER" id="PTHR35091">
    <property type="entry name" value="FLAGELLAR PROTEIN FLIL"/>
    <property type="match status" value="1"/>
</dbReference>
<proteinExistence type="inferred from homology"/>
<dbReference type="GO" id="GO:0005886">
    <property type="term" value="C:plasma membrane"/>
    <property type="evidence" value="ECO:0007669"/>
    <property type="project" value="UniProtKB-SubCell"/>
</dbReference>
<keyword evidence="11" id="KW-0966">Cell projection</keyword>
<evidence type="ECO:0000256" key="3">
    <source>
        <dbReference type="ARBA" id="ARBA00008281"/>
    </source>
</evidence>
<dbReference type="Pfam" id="PF03748">
    <property type="entry name" value="FliL"/>
    <property type="match status" value="1"/>
</dbReference>
<evidence type="ECO:0000313" key="11">
    <source>
        <dbReference type="EMBL" id="CCK75406.1"/>
    </source>
</evidence>
<evidence type="ECO:0000256" key="2">
    <source>
        <dbReference type="ARBA" id="ARBA00004162"/>
    </source>
</evidence>
<feature type="transmembrane region" description="Helical" evidence="10">
    <location>
        <begin position="24"/>
        <end position="46"/>
    </location>
</feature>
<evidence type="ECO:0000256" key="6">
    <source>
        <dbReference type="ARBA" id="ARBA00022692"/>
    </source>
</evidence>
<dbReference type="GO" id="GO:0009425">
    <property type="term" value="C:bacterial-type flagellum basal body"/>
    <property type="evidence" value="ECO:0007669"/>
    <property type="project" value="InterPro"/>
</dbReference>
<dbReference type="KEGG" id="oai:OLEAN_C12300"/>
<dbReference type="HOGENOM" id="CLU_099018_4_0_6"/>
<comment type="similarity">
    <text evidence="3 10">Belongs to the FliL family.</text>
</comment>
<protein>
    <recommendedName>
        <fullName evidence="10">Flagellar protein FliL</fullName>
    </recommendedName>
</protein>
<keyword evidence="11" id="KW-0969">Cilium</keyword>
<gene>
    <name evidence="11" type="primary">fliL</name>
    <name evidence="11" type="ORF">OLEAN_C12300</name>
</gene>
<evidence type="ECO:0000256" key="7">
    <source>
        <dbReference type="ARBA" id="ARBA00022779"/>
    </source>
</evidence>
<keyword evidence="7 10" id="KW-0283">Flagellar rotation</keyword>
<evidence type="ECO:0000256" key="9">
    <source>
        <dbReference type="ARBA" id="ARBA00023136"/>
    </source>
</evidence>
<dbReference type="InterPro" id="IPR005503">
    <property type="entry name" value="FliL"/>
</dbReference>
<dbReference type="GO" id="GO:0071978">
    <property type="term" value="P:bacterial-type flagellum-dependent swarming motility"/>
    <property type="evidence" value="ECO:0007669"/>
    <property type="project" value="TreeGrafter"/>
</dbReference>
<dbReference type="PANTHER" id="PTHR35091:SF2">
    <property type="entry name" value="FLAGELLAR PROTEIN FLIL"/>
    <property type="match status" value="1"/>
</dbReference>
<dbReference type="OrthoDB" id="5616092at2"/>
<evidence type="ECO:0000256" key="4">
    <source>
        <dbReference type="ARBA" id="ARBA00022475"/>
    </source>
</evidence>
<keyword evidence="8 10" id="KW-1133">Transmembrane helix</keyword>
<reference evidence="11 12" key="1">
    <citation type="journal article" date="2013" name="Nat. Commun.">
        <title>Genome sequence and functional genomic analysis of the oil-degrading bacterium Oleispira antarctica.</title>
        <authorList>
            <person name="Kube M."/>
            <person name="Chernikova T.N."/>
            <person name="Al-Ramahi Y."/>
            <person name="Beloqui A."/>
            <person name="Lopez-Cortez N."/>
            <person name="Guazzaroni M.E."/>
            <person name="Heipieper H.J."/>
            <person name="Klages S."/>
            <person name="Kotsyurbenko O.R."/>
            <person name="Langer I."/>
            <person name="Nechitaylo T.Y."/>
            <person name="Lunsdorf H."/>
            <person name="Fernandez M."/>
            <person name="Juarez S."/>
            <person name="Ciordia S."/>
            <person name="Singer A."/>
            <person name="Kagan O."/>
            <person name="Egorova O."/>
            <person name="Petit P.A."/>
            <person name="Stogios P."/>
            <person name="Kim Y."/>
            <person name="Tchigvintsev A."/>
            <person name="Flick R."/>
            <person name="Denaro R."/>
            <person name="Genovese M."/>
            <person name="Albar J.P."/>
            <person name="Reva O.N."/>
            <person name="Martinez-Gomariz M."/>
            <person name="Tran H."/>
            <person name="Ferrer M."/>
            <person name="Savchenko A."/>
            <person name="Yakunin A.F."/>
            <person name="Yakimov M.M."/>
            <person name="Golyshina O.V."/>
            <person name="Reinhardt R."/>
            <person name="Golyshin P.N."/>
        </authorList>
    </citation>
    <scope>NUCLEOTIDE SEQUENCE [LARGE SCALE GENOMIC DNA]</scope>
</reference>